<evidence type="ECO:0000256" key="6">
    <source>
        <dbReference type="ARBA" id="ARBA00023242"/>
    </source>
</evidence>
<evidence type="ECO:0000256" key="1">
    <source>
        <dbReference type="ARBA" id="ARBA00004123"/>
    </source>
</evidence>
<feature type="domain" description="C2H2-type" evidence="9">
    <location>
        <begin position="88"/>
        <end position="115"/>
    </location>
</feature>
<dbReference type="FunFam" id="3.30.160.60:FF:000446">
    <property type="entry name" value="Zinc finger protein"/>
    <property type="match status" value="1"/>
</dbReference>
<evidence type="ECO:0000256" key="3">
    <source>
        <dbReference type="ARBA" id="ARBA00022737"/>
    </source>
</evidence>
<dbReference type="SMART" id="SM00355">
    <property type="entry name" value="ZnF_C2H2"/>
    <property type="match status" value="8"/>
</dbReference>
<keyword evidence="4 7" id="KW-0863">Zinc-finger</keyword>
<dbReference type="GO" id="GO:0000981">
    <property type="term" value="F:DNA-binding transcription factor activity, RNA polymerase II-specific"/>
    <property type="evidence" value="ECO:0007669"/>
    <property type="project" value="TreeGrafter"/>
</dbReference>
<dbReference type="STRING" id="32264.T1L1B9"/>
<reference evidence="10" key="2">
    <citation type="submission" date="2015-06" db="UniProtKB">
        <authorList>
            <consortium name="EnsemblMetazoa"/>
        </authorList>
    </citation>
    <scope>IDENTIFICATION</scope>
</reference>
<feature type="domain" description="C2H2-type" evidence="9">
    <location>
        <begin position="170"/>
        <end position="197"/>
    </location>
</feature>
<proteinExistence type="predicted"/>
<keyword evidence="6" id="KW-0539">Nucleus</keyword>
<dbReference type="EnsemblMetazoa" id="tetur31g01190.1">
    <property type="protein sequence ID" value="tetur31g01190.1"/>
    <property type="gene ID" value="tetur31g01190"/>
</dbReference>
<accession>T1L1B9</accession>
<sequence length="298" mass="34780">MCIIVSMIVNMAQPKLFHCSFDECGASFPSAFRLQRHIRAHKGERPFICDIEGCDKSFTCRSYLNKHKKRPHNVEEDFTTTKKREKRYNCESCFKEFKDKFLWKIHLAHHTGEKPFKCDRCDAAFALKSRLIRHSARHSGFRCNQEDCDVVAETWNELRKHVATAHKKTNECHICGKIFTQKSNLLAHIDAHKFKCPADGCDKSFVRKGQLREHVEDVHLENYACDYPDCGRKFTDPITLAQHNNKHSSNPEKSSEKRKKPIFPYRKSLAQELSGFDVNEDELASIINRDKEFRKEMV</sequence>
<dbReference type="InterPro" id="IPR013087">
    <property type="entry name" value="Znf_C2H2_type"/>
</dbReference>
<dbReference type="SUPFAM" id="SSF57667">
    <property type="entry name" value="beta-beta-alpha zinc fingers"/>
    <property type="match status" value="5"/>
</dbReference>
<name>T1L1B9_TETUR</name>
<organism evidence="10 11">
    <name type="scientific">Tetranychus urticae</name>
    <name type="common">Two-spotted spider mite</name>
    <dbReference type="NCBI Taxonomy" id="32264"/>
    <lineage>
        <taxon>Eukaryota</taxon>
        <taxon>Metazoa</taxon>
        <taxon>Ecdysozoa</taxon>
        <taxon>Arthropoda</taxon>
        <taxon>Chelicerata</taxon>
        <taxon>Arachnida</taxon>
        <taxon>Acari</taxon>
        <taxon>Acariformes</taxon>
        <taxon>Trombidiformes</taxon>
        <taxon>Prostigmata</taxon>
        <taxon>Eleutherengona</taxon>
        <taxon>Raphignathae</taxon>
        <taxon>Tetranychoidea</taxon>
        <taxon>Tetranychidae</taxon>
        <taxon>Tetranychus</taxon>
    </lineage>
</organism>
<keyword evidence="2" id="KW-0479">Metal-binding</keyword>
<dbReference type="GO" id="GO:0005634">
    <property type="term" value="C:nucleus"/>
    <property type="evidence" value="ECO:0007669"/>
    <property type="project" value="UniProtKB-SubCell"/>
</dbReference>
<reference evidence="11" key="1">
    <citation type="submission" date="2011-08" db="EMBL/GenBank/DDBJ databases">
        <authorList>
            <person name="Rombauts S."/>
        </authorList>
    </citation>
    <scope>NUCLEOTIDE SEQUENCE</scope>
    <source>
        <strain evidence="11">London</strain>
    </source>
</reference>
<feature type="region of interest" description="Disordered" evidence="8">
    <location>
        <begin position="242"/>
        <end position="263"/>
    </location>
</feature>
<dbReference type="HOGENOM" id="CLU_934848_0_0_1"/>
<evidence type="ECO:0000256" key="5">
    <source>
        <dbReference type="ARBA" id="ARBA00022833"/>
    </source>
</evidence>
<dbReference type="EMBL" id="CAEY01000891">
    <property type="status" value="NOT_ANNOTATED_CDS"/>
    <property type="molecule type" value="Genomic_DNA"/>
</dbReference>
<evidence type="ECO:0000259" key="9">
    <source>
        <dbReference type="PROSITE" id="PS50157"/>
    </source>
</evidence>
<dbReference type="GO" id="GO:0008270">
    <property type="term" value="F:zinc ion binding"/>
    <property type="evidence" value="ECO:0007669"/>
    <property type="project" value="UniProtKB-KW"/>
</dbReference>
<dbReference type="PROSITE" id="PS00028">
    <property type="entry name" value="ZINC_FINGER_C2H2_1"/>
    <property type="match status" value="7"/>
</dbReference>
<dbReference type="PANTHER" id="PTHR24394:SF29">
    <property type="entry name" value="MYONEURIN"/>
    <property type="match status" value="1"/>
</dbReference>
<dbReference type="OrthoDB" id="6504251at2759"/>
<keyword evidence="11" id="KW-1185">Reference proteome</keyword>
<dbReference type="FunFam" id="3.30.160.60:FF:000882">
    <property type="entry name" value="Predicted gene, 21060"/>
    <property type="match status" value="1"/>
</dbReference>
<protein>
    <recommendedName>
        <fullName evidence="9">C2H2-type domain-containing protein</fullName>
    </recommendedName>
</protein>
<dbReference type="InterPro" id="IPR036236">
    <property type="entry name" value="Znf_C2H2_sf"/>
</dbReference>
<dbReference type="AlphaFoldDB" id="T1L1B9"/>
<feature type="domain" description="C2H2-type" evidence="9">
    <location>
        <begin position="17"/>
        <end position="46"/>
    </location>
</feature>
<evidence type="ECO:0000256" key="4">
    <source>
        <dbReference type="ARBA" id="ARBA00022771"/>
    </source>
</evidence>
<feature type="domain" description="C2H2-type" evidence="9">
    <location>
        <begin position="194"/>
        <end position="224"/>
    </location>
</feature>
<keyword evidence="5" id="KW-0862">Zinc</keyword>
<evidence type="ECO:0000256" key="8">
    <source>
        <dbReference type="SAM" id="MobiDB-lite"/>
    </source>
</evidence>
<comment type="subcellular location">
    <subcellularLocation>
        <location evidence="1">Nucleus</location>
    </subcellularLocation>
</comment>
<evidence type="ECO:0000313" key="11">
    <source>
        <dbReference type="Proteomes" id="UP000015104"/>
    </source>
</evidence>
<gene>
    <name evidence="10" type="primary">107369330</name>
</gene>
<feature type="domain" description="C2H2-type" evidence="9">
    <location>
        <begin position="223"/>
        <end position="252"/>
    </location>
</feature>
<dbReference type="Pfam" id="PF00096">
    <property type="entry name" value="zf-C2H2"/>
    <property type="match status" value="4"/>
</dbReference>
<dbReference type="OMA" id="KCARENC"/>
<keyword evidence="3" id="KW-0677">Repeat</keyword>
<dbReference type="KEGG" id="tut:107369330"/>
<dbReference type="Gene3D" id="3.30.160.60">
    <property type="entry name" value="Classic Zinc Finger"/>
    <property type="match status" value="7"/>
</dbReference>
<dbReference type="PANTHER" id="PTHR24394">
    <property type="entry name" value="ZINC FINGER PROTEIN"/>
    <property type="match status" value="1"/>
</dbReference>
<evidence type="ECO:0000313" key="10">
    <source>
        <dbReference type="EnsemblMetazoa" id="tetur31g01190.1"/>
    </source>
</evidence>
<feature type="domain" description="C2H2-type" evidence="9">
    <location>
        <begin position="116"/>
        <end position="143"/>
    </location>
</feature>
<dbReference type="InterPro" id="IPR054599">
    <property type="entry name" value="TFIIIA_Zfn-C2H2"/>
</dbReference>
<evidence type="ECO:0000256" key="2">
    <source>
        <dbReference type="ARBA" id="ARBA00022723"/>
    </source>
</evidence>
<dbReference type="Proteomes" id="UP000015104">
    <property type="component" value="Unassembled WGS sequence"/>
</dbReference>
<dbReference type="PROSITE" id="PS50157">
    <property type="entry name" value="ZINC_FINGER_C2H2_2"/>
    <property type="match status" value="7"/>
</dbReference>
<dbReference type="Pfam" id="PF22110">
    <property type="entry name" value="TFIIIA_zf-C2H2"/>
    <property type="match status" value="1"/>
</dbReference>
<evidence type="ECO:0000256" key="7">
    <source>
        <dbReference type="PROSITE-ProRule" id="PRU00042"/>
    </source>
</evidence>
<feature type="domain" description="C2H2-type" evidence="9">
    <location>
        <begin position="47"/>
        <end position="77"/>
    </location>
</feature>
<dbReference type="eggNOG" id="KOG1721">
    <property type="taxonomic scope" value="Eukaryota"/>
</dbReference>